<dbReference type="AlphaFoldDB" id="A0A1Y5F3C1"/>
<gene>
    <name evidence="1" type="ORF">A9Q84_17975</name>
</gene>
<protein>
    <submittedName>
        <fullName evidence="1">Uncharacterized protein</fullName>
    </submittedName>
</protein>
<comment type="caution">
    <text evidence="1">The sequence shown here is derived from an EMBL/GenBank/DDBJ whole genome shotgun (WGS) entry which is preliminary data.</text>
</comment>
<proteinExistence type="predicted"/>
<reference evidence="2" key="1">
    <citation type="journal article" date="2017" name="Proc. Natl. Acad. Sci. U.S.A.">
        <title>Simulation of Deepwater Horizon oil plume reveals substrate specialization within a complex community of hydrocarbon-degraders.</title>
        <authorList>
            <person name="Hu P."/>
            <person name="Dubinsky E.A."/>
            <person name="Probst A.J."/>
            <person name="Wang J."/>
            <person name="Sieber C.M.K."/>
            <person name="Tom L.M."/>
            <person name="Gardinali P."/>
            <person name="Banfield J.F."/>
            <person name="Atlas R.M."/>
            <person name="Andersen G.L."/>
        </authorList>
    </citation>
    <scope>NUCLEOTIDE SEQUENCE [LARGE SCALE GENOMIC DNA]</scope>
</reference>
<dbReference type="EMBL" id="MAAO01000011">
    <property type="protein sequence ID" value="OUR94191.1"/>
    <property type="molecule type" value="Genomic_DNA"/>
</dbReference>
<evidence type="ECO:0000313" key="2">
    <source>
        <dbReference type="Proteomes" id="UP000196531"/>
    </source>
</evidence>
<name>A0A1Y5F3C1_9BACT</name>
<sequence length="63" mass="7292">MIIQFILKAIFFYFAYNLIRSLVRGFLAKPADKNVKSRPHQAQSSHNSGEVFEAEYKVVKEES</sequence>
<accession>A0A1Y5F3C1</accession>
<dbReference type="Proteomes" id="UP000196531">
    <property type="component" value="Unassembled WGS sequence"/>
</dbReference>
<evidence type="ECO:0000313" key="1">
    <source>
        <dbReference type="EMBL" id="OUR94191.1"/>
    </source>
</evidence>
<organism evidence="1 2">
    <name type="scientific">Halobacteriovorax marinus</name>
    <dbReference type="NCBI Taxonomy" id="97084"/>
    <lineage>
        <taxon>Bacteria</taxon>
        <taxon>Pseudomonadati</taxon>
        <taxon>Bdellovibrionota</taxon>
        <taxon>Bacteriovoracia</taxon>
        <taxon>Bacteriovoracales</taxon>
        <taxon>Halobacteriovoraceae</taxon>
        <taxon>Halobacteriovorax</taxon>
    </lineage>
</organism>